<dbReference type="AlphaFoldDB" id="C0Z726"/>
<reference evidence="4 5" key="1">
    <citation type="submission" date="2005-03" db="EMBL/GenBank/DDBJ databases">
        <title>Brevibacillus brevis strain 47, complete genome.</title>
        <authorList>
            <person name="Hosoyama A."/>
            <person name="Yamada R."/>
            <person name="Hongo Y."/>
            <person name="Terui Y."/>
            <person name="Ankai A."/>
            <person name="Masuyama W."/>
            <person name="Sekiguchi M."/>
            <person name="Takeda T."/>
            <person name="Asano K."/>
            <person name="Ohji S."/>
            <person name="Ichikawa N."/>
            <person name="Narita S."/>
            <person name="Aoki N."/>
            <person name="Miura H."/>
            <person name="Matsushita S."/>
            <person name="Sekigawa T."/>
            <person name="Yamagata H."/>
            <person name="Yoshikawa H."/>
            <person name="Udaka S."/>
            <person name="Tanikawa S."/>
            <person name="Fujita N."/>
        </authorList>
    </citation>
    <scope>NUCLEOTIDE SEQUENCE [LARGE SCALE GENOMIC DNA]</scope>
    <source>
        <strain evidence="5">47 / JCM 6285 / NBRC 100599</strain>
        <strain evidence="4">NBRC 100599</strain>
    </source>
</reference>
<dbReference type="Proteomes" id="UP000001877">
    <property type="component" value="Chromosome"/>
</dbReference>
<protein>
    <submittedName>
        <fullName evidence="4">Putative repressor protein</fullName>
    </submittedName>
</protein>
<feature type="domain" description="HTH cro/C1-type" evidence="2">
    <location>
        <begin position="7"/>
        <end position="61"/>
    </location>
</feature>
<dbReference type="EMBL" id="AP008955">
    <property type="protein sequence ID" value="BAH43873.1"/>
    <property type="molecule type" value="Genomic_DNA"/>
</dbReference>
<keyword evidence="1" id="KW-0238">DNA-binding</keyword>
<dbReference type="HOGENOM" id="CLU_066192_4_7_9"/>
<dbReference type="InterPro" id="IPR010982">
    <property type="entry name" value="Lambda_DNA-bd_dom_sf"/>
</dbReference>
<dbReference type="SUPFAM" id="SSF47413">
    <property type="entry name" value="lambda repressor-like DNA-binding domains"/>
    <property type="match status" value="1"/>
</dbReference>
<name>C0Z726_BREBN</name>
<dbReference type="Pfam" id="PF01381">
    <property type="entry name" value="HTH_3"/>
    <property type="match status" value="1"/>
</dbReference>
<organism evidence="4 5">
    <name type="scientific">Brevibacillus brevis (strain 47 / JCM 6285 / NBRC 100599)</name>
    <dbReference type="NCBI Taxonomy" id="358681"/>
    <lineage>
        <taxon>Bacteria</taxon>
        <taxon>Bacillati</taxon>
        <taxon>Bacillota</taxon>
        <taxon>Bacilli</taxon>
        <taxon>Bacillales</taxon>
        <taxon>Paenibacillaceae</taxon>
        <taxon>Brevibacillus</taxon>
    </lineage>
</organism>
<dbReference type="PROSITE" id="PS50943">
    <property type="entry name" value="HTH_CROC1"/>
    <property type="match status" value="1"/>
</dbReference>
<dbReference type="GO" id="GO:0003677">
    <property type="term" value="F:DNA binding"/>
    <property type="evidence" value="ECO:0007669"/>
    <property type="project" value="UniProtKB-KW"/>
</dbReference>
<dbReference type="SMART" id="SM00530">
    <property type="entry name" value="HTH_XRE"/>
    <property type="match status" value="1"/>
</dbReference>
<dbReference type="eggNOG" id="COG1396">
    <property type="taxonomic scope" value="Bacteria"/>
</dbReference>
<sequence>MSTHNRIREIRKSLKMSGPEVAAKLGISTQYLYDIERNKRGLNAEIAGKLSDIFKVTTDYLLCKTDENLYEHKSKSPDSHEESELAEIPIEKLNSFKLSYKGTVLSKEESEDLIKLMEMTLKRWKS</sequence>
<dbReference type="RefSeq" id="WP_015891192.1">
    <property type="nucleotide sequence ID" value="NC_012491.1"/>
</dbReference>
<dbReference type="EMBL" id="AP008955">
    <property type="protein sequence ID" value="BAH46375.1"/>
    <property type="molecule type" value="Genomic_DNA"/>
</dbReference>
<dbReference type="PANTHER" id="PTHR46558">
    <property type="entry name" value="TRACRIPTIONAL REGULATORY PROTEIN-RELATED-RELATED"/>
    <property type="match status" value="1"/>
</dbReference>
<evidence type="ECO:0000259" key="2">
    <source>
        <dbReference type="PROSITE" id="PS50943"/>
    </source>
</evidence>
<dbReference type="STRING" id="358681.BBR47_28960"/>
<dbReference type="KEGG" id="bbe:BBR47_53980"/>
<gene>
    <name evidence="3" type="ordered locus">BBR47_28960</name>
    <name evidence="4" type="ordered locus">BBR47_53980</name>
</gene>
<keyword evidence="5" id="KW-1185">Reference proteome</keyword>
<evidence type="ECO:0000313" key="3">
    <source>
        <dbReference type="EMBL" id="BAH43873.1"/>
    </source>
</evidence>
<dbReference type="KEGG" id="bbe:BBR47_28960"/>
<accession>C0Z726</accession>
<proteinExistence type="predicted"/>
<evidence type="ECO:0000256" key="1">
    <source>
        <dbReference type="ARBA" id="ARBA00023125"/>
    </source>
</evidence>
<dbReference type="Gene3D" id="1.10.260.40">
    <property type="entry name" value="lambda repressor-like DNA-binding domains"/>
    <property type="match status" value="1"/>
</dbReference>
<evidence type="ECO:0000313" key="5">
    <source>
        <dbReference type="Proteomes" id="UP000001877"/>
    </source>
</evidence>
<evidence type="ECO:0000313" key="4">
    <source>
        <dbReference type="EMBL" id="BAH46375.1"/>
    </source>
</evidence>
<dbReference type="InterPro" id="IPR001387">
    <property type="entry name" value="Cro/C1-type_HTH"/>
</dbReference>
<dbReference type="CDD" id="cd00093">
    <property type="entry name" value="HTH_XRE"/>
    <property type="match status" value="1"/>
</dbReference>
<dbReference type="PANTHER" id="PTHR46558:SF13">
    <property type="entry name" value="HTH-TYPE TRANSCRIPTIONAL REGULATOR IMMR"/>
    <property type="match status" value="1"/>
</dbReference>